<keyword evidence="1" id="KW-0812">Transmembrane</keyword>
<evidence type="ECO:0000256" key="1">
    <source>
        <dbReference type="SAM" id="Phobius"/>
    </source>
</evidence>
<keyword evidence="1" id="KW-1133">Transmembrane helix</keyword>
<name>A0A0F8YYJ8_9ZZZZ</name>
<feature type="non-terminal residue" evidence="2">
    <location>
        <position position="132"/>
    </location>
</feature>
<gene>
    <name evidence="2" type="ORF">LCGC14_3098350</name>
</gene>
<dbReference type="AlphaFoldDB" id="A0A0F8YYJ8"/>
<reference evidence="2" key="1">
    <citation type="journal article" date="2015" name="Nature">
        <title>Complex archaea that bridge the gap between prokaryotes and eukaryotes.</title>
        <authorList>
            <person name="Spang A."/>
            <person name="Saw J.H."/>
            <person name="Jorgensen S.L."/>
            <person name="Zaremba-Niedzwiedzka K."/>
            <person name="Martijn J."/>
            <person name="Lind A.E."/>
            <person name="van Eijk R."/>
            <person name="Schleper C."/>
            <person name="Guy L."/>
            <person name="Ettema T.J."/>
        </authorList>
    </citation>
    <scope>NUCLEOTIDE SEQUENCE</scope>
</reference>
<proteinExistence type="predicted"/>
<protein>
    <submittedName>
        <fullName evidence="2">Uncharacterized protein</fullName>
    </submittedName>
</protein>
<keyword evidence="1" id="KW-0472">Membrane</keyword>
<dbReference type="EMBL" id="LAZR01066686">
    <property type="protein sequence ID" value="KKK53081.1"/>
    <property type="molecule type" value="Genomic_DNA"/>
</dbReference>
<evidence type="ECO:0000313" key="2">
    <source>
        <dbReference type="EMBL" id="KKK53081.1"/>
    </source>
</evidence>
<accession>A0A0F8YYJ8</accession>
<sequence length="132" mass="14736">MKLFGAFTIVLTALLGINLLKDFLISWFPELRGWHFDITIVVVGIFALINYFYAQGRIKSLTNNIDLLEYQNISAYSATGNKSAKVSGVPMVPTPIDDWSKDFVLRQYGKINATCSSLAIKKCESVIQKLPS</sequence>
<comment type="caution">
    <text evidence="2">The sequence shown here is derived from an EMBL/GenBank/DDBJ whole genome shotgun (WGS) entry which is preliminary data.</text>
</comment>
<feature type="transmembrane region" description="Helical" evidence="1">
    <location>
        <begin position="32"/>
        <end position="53"/>
    </location>
</feature>
<organism evidence="2">
    <name type="scientific">marine sediment metagenome</name>
    <dbReference type="NCBI Taxonomy" id="412755"/>
    <lineage>
        <taxon>unclassified sequences</taxon>
        <taxon>metagenomes</taxon>
        <taxon>ecological metagenomes</taxon>
    </lineage>
</organism>